<keyword evidence="1" id="KW-0472">Membrane</keyword>
<feature type="transmembrane region" description="Helical" evidence="1">
    <location>
        <begin position="214"/>
        <end position="233"/>
    </location>
</feature>
<evidence type="ECO:0000313" key="4">
    <source>
        <dbReference type="Proteomes" id="UP000011761"/>
    </source>
</evidence>
<dbReference type="KEGG" id="bcom:BAUCODRAFT_563207"/>
<proteinExistence type="predicted"/>
<gene>
    <name evidence="3" type="ORF">BAUCODRAFT_563207</name>
</gene>
<keyword evidence="2" id="KW-0732">Signal</keyword>
<dbReference type="RefSeq" id="XP_007678508.1">
    <property type="nucleotide sequence ID" value="XM_007680318.1"/>
</dbReference>
<keyword evidence="1" id="KW-0812">Transmembrane</keyword>
<dbReference type="HOGENOM" id="CLU_026024_0_0_1"/>
<dbReference type="AlphaFoldDB" id="M2N6V9"/>
<evidence type="ECO:0000256" key="2">
    <source>
        <dbReference type="SAM" id="SignalP"/>
    </source>
</evidence>
<dbReference type="eggNOG" id="ENOG502QTB6">
    <property type="taxonomic scope" value="Eukaryota"/>
</dbReference>
<dbReference type="OrthoDB" id="2956246at2759"/>
<dbReference type="OMA" id="HEMIAEH"/>
<organism evidence="3 4">
    <name type="scientific">Baudoinia panamericana (strain UAMH 10762)</name>
    <name type="common">Angels' share fungus</name>
    <name type="synonym">Baudoinia compniacensis (strain UAMH 10762)</name>
    <dbReference type="NCBI Taxonomy" id="717646"/>
    <lineage>
        <taxon>Eukaryota</taxon>
        <taxon>Fungi</taxon>
        <taxon>Dikarya</taxon>
        <taxon>Ascomycota</taxon>
        <taxon>Pezizomycotina</taxon>
        <taxon>Dothideomycetes</taxon>
        <taxon>Dothideomycetidae</taxon>
        <taxon>Mycosphaerellales</taxon>
        <taxon>Teratosphaeriaceae</taxon>
        <taxon>Baudoinia</taxon>
    </lineage>
</organism>
<sequence>MQWLHPRFLPASLDLVGLIFLADLDIAARNIAINGQASLLDALILCPSLHRVQNAPFLSKGEYPACAAMTSGYVFRVENEATVLYLQRVSKTGHLTTLRVTDDSVSASPTKSRTALAYTIAATMSILTLIDMLRTGGSWLVLVLSLLYLSNLANVLIMQRRSTEWHGQSEPGVEGDLLVLLSQDRWIRIRGMVDDLKAVTSGQWIRNLSPMESYIVQTGTILLYVAAILAKNIDERGKWFILMQMVTTTILLTVANERTTVLRMNGRTVKVDGVPKQYIRRLDLAHEMIAEHDGRKDWAVRLGMVQGDNGADPPATM</sequence>
<feature type="transmembrane region" description="Helical" evidence="1">
    <location>
        <begin position="139"/>
        <end position="157"/>
    </location>
</feature>
<accession>M2N6V9</accession>
<feature type="chain" id="PRO_5004021557" evidence="2">
    <location>
        <begin position="28"/>
        <end position="317"/>
    </location>
</feature>
<keyword evidence="1" id="KW-1133">Transmembrane helix</keyword>
<dbReference type="EMBL" id="KB445558">
    <property type="protein sequence ID" value="EMC94824.1"/>
    <property type="molecule type" value="Genomic_DNA"/>
</dbReference>
<name>M2N6V9_BAUPA</name>
<evidence type="ECO:0000256" key="1">
    <source>
        <dbReference type="SAM" id="Phobius"/>
    </source>
</evidence>
<dbReference type="GeneID" id="19115523"/>
<keyword evidence="4" id="KW-1185">Reference proteome</keyword>
<dbReference type="Proteomes" id="UP000011761">
    <property type="component" value="Unassembled WGS sequence"/>
</dbReference>
<feature type="signal peptide" evidence="2">
    <location>
        <begin position="1"/>
        <end position="27"/>
    </location>
</feature>
<feature type="transmembrane region" description="Helical" evidence="1">
    <location>
        <begin position="239"/>
        <end position="255"/>
    </location>
</feature>
<evidence type="ECO:0000313" key="3">
    <source>
        <dbReference type="EMBL" id="EMC94824.1"/>
    </source>
</evidence>
<protein>
    <submittedName>
        <fullName evidence="3">Uncharacterized protein</fullName>
    </submittedName>
</protein>
<reference evidence="3 4" key="1">
    <citation type="journal article" date="2012" name="PLoS Pathog.">
        <title>Diverse lifestyles and strategies of plant pathogenesis encoded in the genomes of eighteen Dothideomycetes fungi.</title>
        <authorList>
            <person name="Ohm R.A."/>
            <person name="Feau N."/>
            <person name="Henrissat B."/>
            <person name="Schoch C.L."/>
            <person name="Horwitz B.A."/>
            <person name="Barry K.W."/>
            <person name="Condon B.J."/>
            <person name="Copeland A.C."/>
            <person name="Dhillon B."/>
            <person name="Glaser F."/>
            <person name="Hesse C.N."/>
            <person name="Kosti I."/>
            <person name="LaButti K."/>
            <person name="Lindquist E.A."/>
            <person name="Lucas S."/>
            <person name="Salamov A.A."/>
            <person name="Bradshaw R.E."/>
            <person name="Ciuffetti L."/>
            <person name="Hamelin R.C."/>
            <person name="Kema G.H.J."/>
            <person name="Lawrence C."/>
            <person name="Scott J.A."/>
            <person name="Spatafora J.W."/>
            <person name="Turgeon B.G."/>
            <person name="de Wit P.J.G.M."/>
            <person name="Zhong S."/>
            <person name="Goodwin S.B."/>
            <person name="Grigoriev I.V."/>
        </authorList>
    </citation>
    <scope>NUCLEOTIDE SEQUENCE [LARGE SCALE GENOMIC DNA]</scope>
    <source>
        <strain evidence="3 4">UAMH 10762</strain>
    </source>
</reference>